<evidence type="ECO:0000313" key="1">
    <source>
        <dbReference type="EMBL" id="KAF3533940.1"/>
    </source>
</evidence>
<comment type="caution">
    <text evidence="1">The sequence shown here is derived from an EMBL/GenBank/DDBJ whole genome shotgun (WGS) entry which is preliminary data.</text>
</comment>
<reference evidence="1 2" key="1">
    <citation type="journal article" date="2020" name="BMC Genomics">
        <title>Intraspecific diversification of the crop wild relative Brassica cretica Lam. using demographic model selection.</title>
        <authorList>
            <person name="Kioukis A."/>
            <person name="Michalopoulou V.A."/>
            <person name="Briers L."/>
            <person name="Pirintsos S."/>
            <person name="Studholme D.J."/>
            <person name="Pavlidis P."/>
            <person name="Sarris P.F."/>
        </authorList>
    </citation>
    <scope>NUCLEOTIDE SEQUENCE [LARGE SCALE GENOMIC DNA]</scope>
    <source>
        <strain evidence="2">cv. PFS-1207/04</strain>
    </source>
</reference>
<sequence length="137" mass="15633">MSGKVFGKEEAVASLFLIVVEVNFRYGMAIRKAQIWAFGLRVFRVSSITIDVTDQARCHVHDGVYSLELGIVSFYINLECSESMKFLGFLRLLTEQIGSWKTRGFQVLLGFFLEPHAFGSLDLVDFLTARELRFNVR</sequence>
<dbReference type="Proteomes" id="UP000266723">
    <property type="component" value="Unassembled WGS sequence"/>
</dbReference>
<protein>
    <submittedName>
        <fullName evidence="1">Uncharacterized protein</fullName>
    </submittedName>
</protein>
<organism evidence="1 2">
    <name type="scientific">Brassica cretica</name>
    <name type="common">Mustard</name>
    <dbReference type="NCBI Taxonomy" id="69181"/>
    <lineage>
        <taxon>Eukaryota</taxon>
        <taxon>Viridiplantae</taxon>
        <taxon>Streptophyta</taxon>
        <taxon>Embryophyta</taxon>
        <taxon>Tracheophyta</taxon>
        <taxon>Spermatophyta</taxon>
        <taxon>Magnoliopsida</taxon>
        <taxon>eudicotyledons</taxon>
        <taxon>Gunneridae</taxon>
        <taxon>Pentapetalae</taxon>
        <taxon>rosids</taxon>
        <taxon>malvids</taxon>
        <taxon>Brassicales</taxon>
        <taxon>Brassicaceae</taxon>
        <taxon>Brassiceae</taxon>
        <taxon>Brassica</taxon>
    </lineage>
</organism>
<dbReference type="EMBL" id="QGKV02001507">
    <property type="protein sequence ID" value="KAF3533940.1"/>
    <property type="molecule type" value="Genomic_DNA"/>
</dbReference>
<evidence type="ECO:0000313" key="2">
    <source>
        <dbReference type="Proteomes" id="UP000266723"/>
    </source>
</evidence>
<keyword evidence="2" id="KW-1185">Reference proteome</keyword>
<accession>A0ABQ7BP66</accession>
<proteinExistence type="predicted"/>
<gene>
    <name evidence="1" type="ORF">DY000_02041098</name>
</gene>
<name>A0ABQ7BP66_BRACR</name>